<sequence>MAGHSKFKNIMHRKNAQDAKRAKVFTKIGKILTIAARSGIDPKMNPSLRSALDTAKRANMPNENIQRAINKAADKNSDIEVRYTGYGPENTAFLIEAITDNTNRTVTELRMLFNKHGNGLTELSFMFDHVMIANIENTDADTVLETLIDYDIKDIYEDDGINVIADFSQMSEIQKALDAKFEKVICEAIYKPTNMINVNDIDKLSKFIDILEDHDDVQNAWHNCESI</sequence>
<dbReference type="GO" id="GO:0006355">
    <property type="term" value="P:regulation of DNA-templated transcription"/>
    <property type="evidence" value="ECO:0007669"/>
    <property type="project" value="UniProtKB-UniRule"/>
</dbReference>
<dbReference type="AlphaFoldDB" id="A0A5C0UGN2"/>
<dbReference type="InterPro" id="IPR049083">
    <property type="entry name" value="TACO1_YebC_N"/>
</dbReference>
<evidence type="ECO:0000259" key="6">
    <source>
        <dbReference type="Pfam" id="PF20772"/>
    </source>
</evidence>
<dbReference type="KEGG" id="cpri:FZC34_02230"/>
<dbReference type="InterPro" id="IPR002876">
    <property type="entry name" value="Transcrip_reg_TACO1-like"/>
</dbReference>
<keyword evidence="8" id="KW-1185">Reference proteome</keyword>
<feature type="domain" description="TACO1/YebC-like N-terminal" evidence="6">
    <location>
        <begin position="5"/>
        <end position="74"/>
    </location>
</feature>
<evidence type="ECO:0000256" key="1">
    <source>
        <dbReference type="ARBA" id="ARBA00008724"/>
    </source>
</evidence>
<dbReference type="SUPFAM" id="SSF75625">
    <property type="entry name" value="YebC-like"/>
    <property type="match status" value="1"/>
</dbReference>
<keyword evidence="4 7" id="KW-0238">DNA-binding</keyword>
<dbReference type="RefSeq" id="WP_148971834.1">
    <property type="nucleotide sequence ID" value="NZ_CP043316.1"/>
</dbReference>
<keyword evidence="3 4" id="KW-0804">Transcription</keyword>
<comment type="subcellular location">
    <subcellularLocation>
        <location evidence="4">Cytoplasm</location>
    </subcellularLocation>
</comment>
<dbReference type="Pfam" id="PF01709">
    <property type="entry name" value="Transcrip_reg"/>
    <property type="match status" value="1"/>
</dbReference>
<dbReference type="InterPro" id="IPR029072">
    <property type="entry name" value="YebC-like"/>
</dbReference>
<dbReference type="NCBIfam" id="NF009044">
    <property type="entry name" value="PRK12378.1"/>
    <property type="match status" value="1"/>
</dbReference>
<dbReference type="PANTHER" id="PTHR12532">
    <property type="entry name" value="TRANSLATIONAL ACTIVATOR OF CYTOCHROME C OXIDASE 1"/>
    <property type="match status" value="1"/>
</dbReference>
<keyword evidence="2 4" id="KW-0805">Transcription regulation</keyword>
<gene>
    <name evidence="7" type="ORF">FZC34_02230</name>
</gene>
<name>A0A5C0UGN2_9PROT</name>
<dbReference type="FunFam" id="1.10.10.200:FF:000002">
    <property type="entry name" value="Probable transcriptional regulatory protein CLM62_37755"/>
    <property type="match status" value="1"/>
</dbReference>
<dbReference type="InterPro" id="IPR026564">
    <property type="entry name" value="Transcrip_reg_TACO1-like_dom3"/>
</dbReference>
<reference evidence="7 8" key="1">
    <citation type="submission" date="2019-08" db="EMBL/GenBank/DDBJ databases">
        <title>Highly reduced genomes of protist endosymbionts show evolutionary convergence.</title>
        <authorList>
            <person name="George E."/>
            <person name="Husnik F."/>
            <person name="Tashyreva D."/>
            <person name="Prokopchuk G."/>
            <person name="Horak A."/>
            <person name="Kwong W.K."/>
            <person name="Lukes J."/>
            <person name="Keeling P.J."/>
        </authorList>
    </citation>
    <scope>NUCLEOTIDE SEQUENCE [LARGE SCALE GENOMIC DNA]</scope>
    <source>
        <strain evidence="7">1604LC</strain>
    </source>
</reference>
<dbReference type="Gene3D" id="3.30.70.980">
    <property type="match status" value="2"/>
</dbReference>
<feature type="domain" description="TACO1/YebC-like second and third" evidence="5">
    <location>
        <begin position="80"/>
        <end position="223"/>
    </location>
</feature>
<evidence type="ECO:0000313" key="8">
    <source>
        <dbReference type="Proteomes" id="UP000325004"/>
    </source>
</evidence>
<dbReference type="EMBL" id="CP043316">
    <property type="protein sequence ID" value="QEK38713.1"/>
    <property type="molecule type" value="Genomic_DNA"/>
</dbReference>
<accession>A0A5C0UGN2</accession>
<dbReference type="Proteomes" id="UP000325004">
    <property type="component" value="Chromosome"/>
</dbReference>
<dbReference type="InterPro" id="IPR048300">
    <property type="entry name" value="TACO1_YebC-like_2nd/3rd_dom"/>
</dbReference>
<dbReference type="InterPro" id="IPR017856">
    <property type="entry name" value="Integrase-like_N"/>
</dbReference>
<comment type="similarity">
    <text evidence="1 4">Belongs to the TACO1 family.</text>
</comment>
<evidence type="ECO:0000259" key="5">
    <source>
        <dbReference type="Pfam" id="PF01709"/>
    </source>
</evidence>
<dbReference type="Pfam" id="PF20772">
    <property type="entry name" value="TACO1_YebC_N"/>
    <property type="match status" value="1"/>
</dbReference>
<dbReference type="HAMAP" id="MF_00693">
    <property type="entry name" value="Transcrip_reg_TACO1"/>
    <property type="match status" value="1"/>
</dbReference>
<dbReference type="PANTHER" id="PTHR12532:SF0">
    <property type="entry name" value="TRANSLATIONAL ACTIVATOR OF CYTOCHROME C OXIDASE 1"/>
    <property type="match status" value="1"/>
</dbReference>
<dbReference type="OrthoDB" id="9781053at2"/>
<proteinExistence type="inferred from homology"/>
<evidence type="ECO:0000256" key="2">
    <source>
        <dbReference type="ARBA" id="ARBA00023015"/>
    </source>
</evidence>
<protein>
    <recommendedName>
        <fullName evidence="4">Probable transcriptional regulatory protein FZC34_02230</fullName>
    </recommendedName>
</protein>
<organism evidence="7 8">
    <name type="scientific">Candidatus Cytomitobacter primus</name>
    <dbReference type="NCBI Taxonomy" id="2066024"/>
    <lineage>
        <taxon>Bacteria</taxon>
        <taxon>Pseudomonadati</taxon>
        <taxon>Pseudomonadota</taxon>
        <taxon>Alphaproteobacteria</taxon>
        <taxon>Holosporales</taxon>
        <taxon>Holosporaceae</taxon>
        <taxon>Candidatus Cytomitobacter</taxon>
    </lineage>
</organism>
<dbReference type="GO" id="GO:0003677">
    <property type="term" value="F:DNA binding"/>
    <property type="evidence" value="ECO:0007669"/>
    <property type="project" value="UniProtKB-UniRule"/>
</dbReference>
<evidence type="ECO:0000256" key="3">
    <source>
        <dbReference type="ARBA" id="ARBA00023163"/>
    </source>
</evidence>
<keyword evidence="4" id="KW-0963">Cytoplasm</keyword>
<evidence type="ECO:0000256" key="4">
    <source>
        <dbReference type="HAMAP-Rule" id="MF_00693"/>
    </source>
</evidence>
<dbReference type="GO" id="GO:0005737">
    <property type="term" value="C:cytoplasm"/>
    <property type="evidence" value="ECO:0007669"/>
    <property type="project" value="UniProtKB-SubCell"/>
</dbReference>
<dbReference type="Gene3D" id="1.10.10.200">
    <property type="match status" value="1"/>
</dbReference>
<evidence type="ECO:0000313" key="7">
    <source>
        <dbReference type="EMBL" id="QEK38713.1"/>
    </source>
</evidence>